<evidence type="ECO:0000313" key="2">
    <source>
        <dbReference type="EMBL" id="KAJ2001924.1"/>
    </source>
</evidence>
<accession>A0A9W8EI39</accession>
<feature type="non-terminal residue" evidence="2">
    <location>
        <position position="1285"/>
    </location>
</feature>
<dbReference type="Gene3D" id="2.60.40.10">
    <property type="entry name" value="Immunoglobulins"/>
    <property type="match status" value="2"/>
</dbReference>
<organism evidence="2 3">
    <name type="scientific">Coemansia thaxteri</name>
    <dbReference type="NCBI Taxonomy" id="2663907"/>
    <lineage>
        <taxon>Eukaryota</taxon>
        <taxon>Fungi</taxon>
        <taxon>Fungi incertae sedis</taxon>
        <taxon>Zoopagomycota</taxon>
        <taxon>Kickxellomycotina</taxon>
        <taxon>Kickxellomycetes</taxon>
        <taxon>Kickxellales</taxon>
        <taxon>Kickxellaceae</taxon>
        <taxon>Coemansia</taxon>
    </lineage>
</organism>
<gene>
    <name evidence="2" type="ORF">H4R26_003868</name>
</gene>
<keyword evidence="3" id="KW-1185">Reference proteome</keyword>
<dbReference type="InterPro" id="IPR013783">
    <property type="entry name" value="Ig-like_fold"/>
</dbReference>
<dbReference type="PANTHER" id="PTHR39211:SF1">
    <property type="entry name" value="ABNORMAL SPINDLE-LIKE MICROCEPHALY-ASSOCIATED PROTEIN ASH DOMAIN-CONTAINING PROTEIN"/>
    <property type="match status" value="1"/>
</dbReference>
<name>A0A9W8EI39_9FUNG</name>
<evidence type="ECO:0000256" key="1">
    <source>
        <dbReference type="SAM" id="MobiDB-lite"/>
    </source>
</evidence>
<evidence type="ECO:0000313" key="3">
    <source>
        <dbReference type="Proteomes" id="UP001150907"/>
    </source>
</evidence>
<protein>
    <submittedName>
        <fullName evidence="2">Uncharacterized protein</fullName>
    </submittedName>
</protein>
<feature type="region of interest" description="Disordered" evidence="1">
    <location>
        <begin position="159"/>
        <end position="178"/>
    </location>
</feature>
<feature type="compositionally biased region" description="Basic and acidic residues" evidence="1">
    <location>
        <begin position="581"/>
        <end position="597"/>
    </location>
</feature>
<comment type="caution">
    <text evidence="2">The sequence shown here is derived from an EMBL/GenBank/DDBJ whole genome shotgun (WGS) entry which is preliminary data.</text>
</comment>
<dbReference type="PANTHER" id="PTHR39211">
    <property type="entry name" value="CHROMOSOME 7, WHOLE GENOME SHOTGUN SEQUENCE"/>
    <property type="match status" value="1"/>
</dbReference>
<dbReference type="Proteomes" id="UP001150907">
    <property type="component" value="Unassembled WGS sequence"/>
</dbReference>
<reference evidence="2" key="1">
    <citation type="submission" date="2022-07" db="EMBL/GenBank/DDBJ databases">
        <title>Phylogenomic reconstructions and comparative analyses of Kickxellomycotina fungi.</title>
        <authorList>
            <person name="Reynolds N.K."/>
            <person name="Stajich J.E."/>
            <person name="Barry K."/>
            <person name="Grigoriev I.V."/>
            <person name="Crous P."/>
            <person name="Smith M.E."/>
        </authorList>
    </citation>
    <scope>NUCLEOTIDE SEQUENCE</scope>
    <source>
        <strain evidence="2">IMI 214461</strain>
    </source>
</reference>
<proteinExistence type="predicted"/>
<feature type="compositionally biased region" description="Low complexity" evidence="1">
    <location>
        <begin position="559"/>
        <end position="571"/>
    </location>
</feature>
<dbReference type="EMBL" id="JANBQF010000352">
    <property type="protein sequence ID" value="KAJ2001924.1"/>
    <property type="molecule type" value="Genomic_DNA"/>
</dbReference>
<sequence>MSGPVASSASGMPASFALLAWSTSRLLSVRGLPALVHLDRVYLNGLNTLLPFWITNETDHALEVTLAASPAHTLKFQRHNANWDAVPAADREAYVEVLPPPAASPPSSQMGEVTLRCDPELQRDFCEVFNQVDGESSVKLSPHQTVEMVLLFVARAPRQSAHTPAPSRRPSPGQPQLDTAASADYFAVDRPFTSDLPAPSAPDAADEDNVAGSGPANSIHYGFASALSDISFHVSSPSLQATDSYTARLRTSFCRSVLEMDPPSSRIYLDDCTVGKLYERVLRVRNASEIGLDWTMTVVETTDSTSLFSLLLLDCDMHPLTNAGHLACRESTQICVRYTPRAAGEFLCRFLVENSNDPSNQRYWVFRARASQRQKPRRIELIGDPDINFGNCTSGVWYNREVTFKNVSDAPVVMRFRVEGNTNNLSLKSAVKSKQSPLLGYVESPSDVIYASIQELSMQPISREAVKRQASPHNDEARIATATTAGLELTAAPLPDPALRPLAIRDTCHLPQLEDAREIASESVSASIGFGDIAAAAGSSHATSEMDTGGLPDHLSVMSSRAESHSTTSSTCREPNAQAQQEHKAASRRAQPRDRLAASHGSQPALFDEVLIKPGSTRTVVLSLTGNAPSNTSISAGQFDTQSFTLFCECSATIGTKQTPSLPSPSPSSHSSGVALTGDRNIERFSLPCTLRMCTSYVRVTPTLLDFGIVDVGMLKTMHLQIENTSHVEAIVQCKLESKVINCIRTPIVIPPMQSASVRVDIYPRRINPRYRKQIIVRNRYNRFNDNVVEVRSVHVDQRRMAFHNLFYKTLVLDNEQNFVDFGAIPLNSRAVRLIGLRNICRCPITIDISVNDSNNSNSSFSAIGAAQAADTSSDMVVVYRIVPLTKNGALTAEARLVAHQLPLLERHAVMHSSIERFKEHSGGSLLKTSHAPTTMTASLAECAIAQPDRTGSSRPANMLPPDMFVDKTVERGHVCLAPFLSHSRAAGVPRSVDYLDVAPIAKRRTNTVRIQESCLWGSAALKQSISRQSKASGATELHSLQSASDASASGLCLRSLDPADSAASSMETHLPEDAASLGVLGRARQLLDEIVNHLDQVPQVLFSSPQAEDEYVRRQVDLRNYIDLLIESGFLRPARRVVLAASADEPLVIMVRPVEASDAVDKAASPRFDANLYFRLVNRPGDLLSFTDSEESAIFANSYQLPVRRFLIQAAPCRTELEIGQKSINVGNMQVDESSRKYLVIKNHADTPLMYAIRKTGSIASGDIQFVDNNRYGVVRGFDSRKIV</sequence>
<dbReference type="OrthoDB" id="252265at2759"/>
<feature type="region of interest" description="Disordered" evidence="1">
    <location>
        <begin position="541"/>
        <end position="601"/>
    </location>
</feature>